<feature type="compositionally biased region" description="Low complexity" evidence="1">
    <location>
        <begin position="12"/>
        <end position="29"/>
    </location>
</feature>
<protein>
    <submittedName>
        <fullName evidence="2">Uncharacterized protein</fullName>
    </submittedName>
</protein>
<accession>A0A0A9DY62</accession>
<evidence type="ECO:0000256" key="1">
    <source>
        <dbReference type="SAM" id="MobiDB-lite"/>
    </source>
</evidence>
<sequence length="29" mass="3147">MVQEKSRGSFPAASRRSAISLARSKLNTP</sequence>
<organism evidence="2">
    <name type="scientific">Arundo donax</name>
    <name type="common">Giant reed</name>
    <name type="synonym">Donax arundinaceus</name>
    <dbReference type="NCBI Taxonomy" id="35708"/>
    <lineage>
        <taxon>Eukaryota</taxon>
        <taxon>Viridiplantae</taxon>
        <taxon>Streptophyta</taxon>
        <taxon>Embryophyta</taxon>
        <taxon>Tracheophyta</taxon>
        <taxon>Spermatophyta</taxon>
        <taxon>Magnoliopsida</taxon>
        <taxon>Liliopsida</taxon>
        <taxon>Poales</taxon>
        <taxon>Poaceae</taxon>
        <taxon>PACMAD clade</taxon>
        <taxon>Arundinoideae</taxon>
        <taxon>Arundineae</taxon>
        <taxon>Arundo</taxon>
    </lineage>
</organism>
<dbReference type="AlphaFoldDB" id="A0A0A9DY62"/>
<feature type="region of interest" description="Disordered" evidence="1">
    <location>
        <begin position="1"/>
        <end position="29"/>
    </location>
</feature>
<dbReference type="EMBL" id="GBRH01206277">
    <property type="protein sequence ID" value="JAD91618.1"/>
    <property type="molecule type" value="Transcribed_RNA"/>
</dbReference>
<reference evidence="2" key="2">
    <citation type="journal article" date="2015" name="Data Brief">
        <title>Shoot transcriptome of the giant reed, Arundo donax.</title>
        <authorList>
            <person name="Barrero R.A."/>
            <person name="Guerrero F.D."/>
            <person name="Moolhuijzen P."/>
            <person name="Goolsby J.A."/>
            <person name="Tidwell J."/>
            <person name="Bellgard S.E."/>
            <person name="Bellgard M.I."/>
        </authorList>
    </citation>
    <scope>NUCLEOTIDE SEQUENCE</scope>
    <source>
        <tissue evidence="2">Shoot tissue taken approximately 20 cm above the soil surface</tissue>
    </source>
</reference>
<name>A0A0A9DY62_ARUDO</name>
<reference evidence="2" key="1">
    <citation type="submission" date="2014-09" db="EMBL/GenBank/DDBJ databases">
        <authorList>
            <person name="Magalhaes I.L.F."/>
            <person name="Oliveira U."/>
            <person name="Santos F.R."/>
            <person name="Vidigal T.H.D.A."/>
            <person name="Brescovit A.D."/>
            <person name="Santos A.J."/>
        </authorList>
    </citation>
    <scope>NUCLEOTIDE SEQUENCE</scope>
    <source>
        <tissue evidence="2">Shoot tissue taken approximately 20 cm above the soil surface</tissue>
    </source>
</reference>
<proteinExistence type="predicted"/>
<evidence type="ECO:0000313" key="2">
    <source>
        <dbReference type="EMBL" id="JAD91618.1"/>
    </source>
</evidence>